<keyword evidence="1 3" id="KW-0732">Signal</keyword>
<reference evidence="5 6" key="1">
    <citation type="submission" date="2024-01" db="EMBL/GenBank/DDBJ databases">
        <title>Comparative genomics of Cryptococcus and Kwoniella reveals pathogenesis evolution and contrasting modes of karyotype evolution via chromosome fusion or intercentromeric recombination.</title>
        <authorList>
            <person name="Coelho M.A."/>
            <person name="David-Palma M."/>
            <person name="Shea T."/>
            <person name="Bowers K."/>
            <person name="McGinley-Smith S."/>
            <person name="Mohammad A.W."/>
            <person name="Gnirke A."/>
            <person name="Yurkov A.M."/>
            <person name="Nowrousian M."/>
            <person name="Sun S."/>
            <person name="Cuomo C.A."/>
            <person name="Heitman J."/>
        </authorList>
    </citation>
    <scope>NUCLEOTIDE SEQUENCE [LARGE SCALE GENOMIC DNA]</scope>
    <source>
        <strain evidence="5 6">CBS 6074</strain>
    </source>
</reference>
<dbReference type="RefSeq" id="XP_066075596.1">
    <property type="nucleotide sequence ID" value="XM_066219499.1"/>
</dbReference>
<dbReference type="EMBL" id="CP144101">
    <property type="protein sequence ID" value="WWC88833.1"/>
    <property type="molecule type" value="Genomic_DNA"/>
</dbReference>
<sequence length="190" mass="19313">MFVKAFTTFALFAVAAQAIQITNPSNSSGWETSGSNLITWDSVSTDPGNFSIYISQPGSSAKEVIQKNVQTSDKSFIYTRTKDFSPGQGYQISFLSNDNSNGILAQSNQFEIKQGQSTVSPTSTASLTTTDATTASPTGGSTTTAASGSQTSAATSASAAASSGASSAGELVSVPSGILLFVAGMIGVFA</sequence>
<dbReference type="Pfam" id="PF10342">
    <property type="entry name" value="Kre9_KNH"/>
    <property type="match status" value="1"/>
</dbReference>
<evidence type="ECO:0000256" key="1">
    <source>
        <dbReference type="ARBA" id="ARBA00022729"/>
    </source>
</evidence>
<feature type="domain" description="Yeast cell wall synthesis Kre9/Knh1-like N-terminal" evidence="4">
    <location>
        <begin position="23"/>
        <end position="112"/>
    </location>
</feature>
<gene>
    <name evidence="5" type="ORF">L201_003748</name>
</gene>
<dbReference type="Proteomes" id="UP001355207">
    <property type="component" value="Chromosome 4"/>
</dbReference>
<feature type="chain" id="PRO_5043881448" description="Yeast cell wall synthesis Kre9/Knh1-like N-terminal domain-containing protein" evidence="3">
    <location>
        <begin position="19"/>
        <end position="190"/>
    </location>
</feature>
<evidence type="ECO:0000313" key="5">
    <source>
        <dbReference type="EMBL" id="WWC88833.1"/>
    </source>
</evidence>
<feature type="compositionally biased region" description="Low complexity" evidence="2">
    <location>
        <begin position="122"/>
        <end position="150"/>
    </location>
</feature>
<dbReference type="GeneID" id="91094418"/>
<evidence type="ECO:0000256" key="3">
    <source>
        <dbReference type="SAM" id="SignalP"/>
    </source>
</evidence>
<evidence type="ECO:0000259" key="4">
    <source>
        <dbReference type="Pfam" id="PF10342"/>
    </source>
</evidence>
<proteinExistence type="predicted"/>
<dbReference type="AlphaFoldDB" id="A0AAX4JVC5"/>
<feature type="signal peptide" evidence="3">
    <location>
        <begin position="1"/>
        <end position="18"/>
    </location>
</feature>
<dbReference type="InterPro" id="IPR018466">
    <property type="entry name" value="Kre9/Knh1-like_N"/>
</dbReference>
<protein>
    <recommendedName>
        <fullName evidence="4">Yeast cell wall synthesis Kre9/Knh1-like N-terminal domain-containing protein</fullName>
    </recommendedName>
</protein>
<accession>A0AAX4JVC5</accession>
<evidence type="ECO:0000313" key="6">
    <source>
        <dbReference type="Proteomes" id="UP001355207"/>
    </source>
</evidence>
<dbReference type="PANTHER" id="PTHR35185:SF1">
    <property type="entry name" value="UPF0619 GPI-ANCHORED MEMBRANE PROTEIN C1322.10"/>
    <property type="match status" value="1"/>
</dbReference>
<name>A0AAX4JVC5_9TREE</name>
<dbReference type="InterPro" id="IPR052479">
    <property type="entry name" value="GPI-anchor_Adhesion_Reg"/>
</dbReference>
<dbReference type="PANTHER" id="PTHR35185">
    <property type="entry name" value="SERINE/THREONINE-RICH PROTEIN ADG2-RELATED"/>
    <property type="match status" value="1"/>
</dbReference>
<keyword evidence="6" id="KW-1185">Reference proteome</keyword>
<feature type="region of interest" description="Disordered" evidence="2">
    <location>
        <begin position="114"/>
        <end position="150"/>
    </location>
</feature>
<organism evidence="5 6">
    <name type="scientific">Kwoniella dendrophila CBS 6074</name>
    <dbReference type="NCBI Taxonomy" id="1295534"/>
    <lineage>
        <taxon>Eukaryota</taxon>
        <taxon>Fungi</taxon>
        <taxon>Dikarya</taxon>
        <taxon>Basidiomycota</taxon>
        <taxon>Agaricomycotina</taxon>
        <taxon>Tremellomycetes</taxon>
        <taxon>Tremellales</taxon>
        <taxon>Cryptococcaceae</taxon>
        <taxon>Kwoniella</taxon>
    </lineage>
</organism>
<evidence type="ECO:0000256" key="2">
    <source>
        <dbReference type="SAM" id="MobiDB-lite"/>
    </source>
</evidence>